<dbReference type="EMBL" id="KN880570">
    <property type="protein sequence ID" value="KIY65963.1"/>
    <property type="molecule type" value="Genomic_DNA"/>
</dbReference>
<dbReference type="OrthoDB" id="3201641at2759"/>
<protein>
    <submittedName>
        <fullName evidence="1">Uncharacterized protein</fullName>
    </submittedName>
</protein>
<dbReference type="Gene3D" id="3.30.450.30">
    <property type="entry name" value="Dynein light chain 2a, cytoplasmic"/>
    <property type="match status" value="1"/>
</dbReference>
<accession>A0A0D7B5X9</accession>
<proteinExistence type="predicted"/>
<dbReference type="STRING" id="1314674.A0A0D7B5X9"/>
<dbReference type="AlphaFoldDB" id="A0A0D7B5X9"/>
<evidence type="ECO:0000313" key="1">
    <source>
        <dbReference type="EMBL" id="KIY65963.1"/>
    </source>
</evidence>
<organism evidence="1 2">
    <name type="scientific">Cylindrobasidium torrendii FP15055 ss-10</name>
    <dbReference type="NCBI Taxonomy" id="1314674"/>
    <lineage>
        <taxon>Eukaryota</taxon>
        <taxon>Fungi</taxon>
        <taxon>Dikarya</taxon>
        <taxon>Basidiomycota</taxon>
        <taxon>Agaricomycotina</taxon>
        <taxon>Agaricomycetes</taxon>
        <taxon>Agaricomycetidae</taxon>
        <taxon>Agaricales</taxon>
        <taxon>Marasmiineae</taxon>
        <taxon>Physalacriaceae</taxon>
        <taxon>Cylindrobasidium</taxon>
    </lineage>
</organism>
<gene>
    <name evidence="1" type="ORF">CYLTODRAFT_399503</name>
</gene>
<dbReference type="Proteomes" id="UP000054007">
    <property type="component" value="Unassembled WGS sequence"/>
</dbReference>
<sequence length="155" mass="16846">MLALSAVHETLGKILEPPTLHTAVIFTPAGQLVSWQSNPLCAKDDVHLVIGLSGDAWQGAREKGYGMVHHNHLGKILVVPVEDVERKPGEDKPPLMLLALNATDEMEWADMQVKGKALGAALTKSWSKHREHLTVPKPPQSSVAILTGSKRVTTR</sequence>
<name>A0A0D7B5X9_9AGAR</name>
<evidence type="ECO:0000313" key="2">
    <source>
        <dbReference type="Proteomes" id="UP000054007"/>
    </source>
</evidence>
<reference evidence="1 2" key="1">
    <citation type="journal article" date="2015" name="Fungal Genet. Biol.">
        <title>Evolution of novel wood decay mechanisms in Agaricales revealed by the genome sequences of Fistulina hepatica and Cylindrobasidium torrendii.</title>
        <authorList>
            <person name="Floudas D."/>
            <person name="Held B.W."/>
            <person name="Riley R."/>
            <person name="Nagy L.G."/>
            <person name="Koehler G."/>
            <person name="Ransdell A.S."/>
            <person name="Younus H."/>
            <person name="Chow J."/>
            <person name="Chiniquy J."/>
            <person name="Lipzen A."/>
            <person name="Tritt A."/>
            <person name="Sun H."/>
            <person name="Haridas S."/>
            <person name="LaButti K."/>
            <person name="Ohm R.A."/>
            <person name="Kues U."/>
            <person name="Blanchette R.A."/>
            <person name="Grigoriev I.V."/>
            <person name="Minto R.E."/>
            <person name="Hibbett D.S."/>
        </authorList>
    </citation>
    <scope>NUCLEOTIDE SEQUENCE [LARGE SCALE GENOMIC DNA]</scope>
    <source>
        <strain evidence="1 2">FP15055 ss-10</strain>
    </source>
</reference>
<keyword evidence="2" id="KW-1185">Reference proteome</keyword>